<dbReference type="AlphaFoldDB" id="A0AAW7X154"/>
<dbReference type="EMBL" id="JAUOPB010000002">
    <property type="protein sequence ID" value="MDO6421353.1"/>
    <property type="molecule type" value="Genomic_DNA"/>
</dbReference>
<dbReference type="PANTHER" id="PTHR40112">
    <property type="entry name" value="H2HPP ISOMERASE"/>
    <property type="match status" value="1"/>
</dbReference>
<dbReference type="RefSeq" id="WP_216063733.1">
    <property type="nucleotide sequence ID" value="NZ_JAHKPP010000023.1"/>
</dbReference>
<accession>A0AAW7X154</accession>
<dbReference type="PIRSF" id="PIRSF029883">
    <property type="entry name" value="KdgF"/>
    <property type="match status" value="1"/>
</dbReference>
<dbReference type="PANTHER" id="PTHR40112:SF1">
    <property type="entry name" value="H2HPP ISOMERASE"/>
    <property type="match status" value="1"/>
</dbReference>
<dbReference type="Pfam" id="PF07883">
    <property type="entry name" value="Cupin_2"/>
    <property type="match status" value="1"/>
</dbReference>
<proteinExistence type="predicted"/>
<dbReference type="CDD" id="cd02238">
    <property type="entry name" value="cupin_KdgF"/>
    <property type="match status" value="1"/>
</dbReference>
<name>A0AAW7X154_9GAMM</name>
<reference evidence="2" key="1">
    <citation type="submission" date="2023-07" db="EMBL/GenBank/DDBJ databases">
        <title>Genome content predicts the carbon catabolic preferences of heterotrophic bacteria.</title>
        <authorList>
            <person name="Gralka M."/>
        </authorList>
    </citation>
    <scope>NUCLEOTIDE SEQUENCE</scope>
    <source>
        <strain evidence="2">I3M17_2</strain>
    </source>
</reference>
<evidence type="ECO:0000313" key="3">
    <source>
        <dbReference type="Proteomes" id="UP001169760"/>
    </source>
</evidence>
<protein>
    <submittedName>
        <fullName evidence="2">Cupin domain-containing protein</fullName>
    </submittedName>
</protein>
<comment type="caution">
    <text evidence="2">The sequence shown here is derived from an EMBL/GenBank/DDBJ whole genome shotgun (WGS) entry which is preliminary data.</text>
</comment>
<feature type="domain" description="Cupin type-2" evidence="1">
    <location>
        <begin position="39"/>
        <end position="99"/>
    </location>
</feature>
<gene>
    <name evidence="2" type="ORF">Q4521_02600</name>
</gene>
<sequence length="114" mass="12503">MMLTESANFLFSKEIEPETVGEGITRQILGFNEQIMMVRVTFEAGAEGYVHEHFHSQATYVESGEFEVNVGGEIKTLTAGDGFYIAPNISHGAVCKKAGVLVDVFSPIRADFLK</sequence>
<dbReference type="InterPro" id="IPR025499">
    <property type="entry name" value="KdgF"/>
</dbReference>
<dbReference type="InterPro" id="IPR052535">
    <property type="entry name" value="Bacilysin_H2HPP_isomerase"/>
</dbReference>
<dbReference type="InterPro" id="IPR013096">
    <property type="entry name" value="Cupin_2"/>
</dbReference>
<evidence type="ECO:0000259" key="1">
    <source>
        <dbReference type="Pfam" id="PF07883"/>
    </source>
</evidence>
<dbReference type="Proteomes" id="UP001169760">
    <property type="component" value="Unassembled WGS sequence"/>
</dbReference>
<evidence type="ECO:0000313" key="2">
    <source>
        <dbReference type="EMBL" id="MDO6421353.1"/>
    </source>
</evidence>
<organism evidence="2 3">
    <name type="scientific">Saccharophagus degradans</name>
    <dbReference type="NCBI Taxonomy" id="86304"/>
    <lineage>
        <taxon>Bacteria</taxon>
        <taxon>Pseudomonadati</taxon>
        <taxon>Pseudomonadota</taxon>
        <taxon>Gammaproteobacteria</taxon>
        <taxon>Cellvibrionales</taxon>
        <taxon>Cellvibrionaceae</taxon>
        <taxon>Saccharophagus</taxon>
    </lineage>
</organism>